<feature type="domain" description="FAD-binding" evidence="2">
    <location>
        <begin position="11"/>
        <end position="350"/>
    </location>
</feature>
<keyword evidence="1" id="KW-0560">Oxidoreductase</keyword>
<name>A0A344LHV2_9PSEU</name>
<dbReference type="PANTHER" id="PTHR43476:SF3">
    <property type="entry name" value="FAD-BINDING MONOOXYGENASE"/>
    <property type="match status" value="1"/>
</dbReference>
<accession>A0A344LHV2</accession>
<evidence type="ECO:0000259" key="2">
    <source>
        <dbReference type="Pfam" id="PF01494"/>
    </source>
</evidence>
<reference evidence="3 4" key="1">
    <citation type="submission" date="2016-04" db="EMBL/GenBank/DDBJ databases">
        <title>Complete genome sequence and analysis of deep-sea sediment isolate, Amycolatopsis sp. WP1.</title>
        <authorList>
            <person name="Wang H."/>
            <person name="Chen S."/>
            <person name="Wu Q."/>
        </authorList>
    </citation>
    <scope>NUCLEOTIDE SEQUENCE [LARGE SCALE GENOMIC DNA]</scope>
    <source>
        <strain evidence="3 4">WP1</strain>
    </source>
</reference>
<evidence type="ECO:0000313" key="4">
    <source>
        <dbReference type="Proteomes" id="UP000250434"/>
    </source>
</evidence>
<dbReference type="GO" id="GO:0008688">
    <property type="term" value="F:3-(3-hydroxyphenyl)propionate hydroxylase activity"/>
    <property type="evidence" value="ECO:0007669"/>
    <property type="project" value="TreeGrafter"/>
</dbReference>
<evidence type="ECO:0000256" key="1">
    <source>
        <dbReference type="ARBA" id="ARBA00023002"/>
    </source>
</evidence>
<dbReference type="Gene3D" id="3.30.70.2450">
    <property type="match status" value="1"/>
</dbReference>
<dbReference type="KEGG" id="aab:A4R43_38490"/>
<dbReference type="Gene3D" id="3.50.50.60">
    <property type="entry name" value="FAD/NAD(P)-binding domain"/>
    <property type="match status" value="1"/>
</dbReference>
<dbReference type="Proteomes" id="UP000250434">
    <property type="component" value="Chromosome"/>
</dbReference>
<dbReference type="SUPFAM" id="SSF51905">
    <property type="entry name" value="FAD/NAD(P)-binding domain"/>
    <property type="match status" value="1"/>
</dbReference>
<keyword evidence="4" id="KW-1185">Reference proteome</keyword>
<sequence>MSEEIERAGTDADVVIVGNGPAGQTLSMLLAQRGWRVIVLERWPEPYPFPRVKGFDGETARNFAAAGIGDALPEIYERLGEYEFLNADGQRLMRFDVPFETGRDGWPPAVVIHHPTLEAALSEQAAKLPTLKVLTGHTAIGLADHGDHVEVEAPGPHEGYDRITASWVVGCDGANSFVREHIGSTNTDLGFKQDWLLCDVLFHEPREFHPNDRQICDPLRPTTMVASGRGHRRWEFRRLPGETVERMNRPENVWRLLKRFDATPENATLCRHTMYTFQARIADKWREGRVLIAGDAAHLMPPFAGQGMCSGVRDAANLAWKLDLVLRGVAGDALLDEYPAERDPQVRHAINVSVEMGKIISELDTVAAAARDAHLLGMQAAPSADGSSSEDSSSFYSLETGVVRRNSAGEPLSPAGELSPQGRVARGSAAGLFDDVVGRGFVLISTFDPFSVLDSDDLEFLDDIGAHLVRVLPSDTSPSEVKPHEVVDTDDVYLPWLAGSKQVGALVRPDFYLFGGAVDRADLSALVRELRAHLTARVPA</sequence>
<organism evidence="3 4">
    <name type="scientific">Amycolatopsis albispora</name>
    <dbReference type="NCBI Taxonomy" id="1804986"/>
    <lineage>
        <taxon>Bacteria</taxon>
        <taxon>Bacillati</taxon>
        <taxon>Actinomycetota</taxon>
        <taxon>Actinomycetes</taxon>
        <taxon>Pseudonocardiales</taxon>
        <taxon>Pseudonocardiaceae</taxon>
        <taxon>Amycolatopsis</taxon>
    </lineage>
</organism>
<dbReference type="InterPro" id="IPR036188">
    <property type="entry name" value="FAD/NAD-bd_sf"/>
</dbReference>
<dbReference type="OrthoDB" id="8670884at2"/>
<dbReference type="EMBL" id="CP015163">
    <property type="protein sequence ID" value="AXB47626.1"/>
    <property type="molecule type" value="Genomic_DNA"/>
</dbReference>
<dbReference type="InterPro" id="IPR002938">
    <property type="entry name" value="FAD-bd"/>
</dbReference>
<dbReference type="NCBIfam" id="NF004829">
    <property type="entry name" value="PRK06183.1-3"/>
    <property type="match status" value="1"/>
</dbReference>
<dbReference type="PRINTS" id="PR00420">
    <property type="entry name" value="RNGMNOXGNASE"/>
</dbReference>
<evidence type="ECO:0000313" key="3">
    <source>
        <dbReference type="EMBL" id="AXB47626.1"/>
    </source>
</evidence>
<dbReference type="AlphaFoldDB" id="A0A344LHV2"/>
<dbReference type="GO" id="GO:0071949">
    <property type="term" value="F:FAD binding"/>
    <property type="evidence" value="ECO:0007669"/>
    <property type="project" value="InterPro"/>
</dbReference>
<dbReference type="RefSeq" id="WP_113696683.1">
    <property type="nucleotide sequence ID" value="NZ_CP015163.1"/>
</dbReference>
<gene>
    <name evidence="3" type="ORF">A4R43_38490</name>
</gene>
<protein>
    <recommendedName>
        <fullName evidence="2">FAD-binding domain-containing protein</fullName>
    </recommendedName>
</protein>
<dbReference type="PANTHER" id="PTHR43476">
    <property type="entry name" value="3-(3-HYDROXY-PHENYL)PROPIONATE/3-HYDROXYCINNAMIC ACID HYDROXYLASE"/>
    <property type="match status" value="1"/>
</dbReference>
<dbReference type="InterPro" id="IPR050631">
    <property type="entry name" value="PheA/TfdB_FAD_monoxygenase"/>
</dbReference>
<dbReference type="Pfam" id="PF01494">
    <property type="entry name" value="FAD_binding_3"/>
    <property type="match status" value="1"/>
</dbReference>
<proteinExistence type="predicted"/>
<dbReference type="GO" id="GO:0019622">
    <property type="term" value="P:3-(3-hydroxy)phenylpropionate catabolic process"/>
    <property type="evidence" value="ECO:0007669"/>
    <property type="project" value="TreeGrafter"/>
</dbReference>